<evidence type="ECO:0000256" key="1">
    <source>
        <dbReference type="SAM" id="Phobius"/>
    </source>
</evidence>
<dbReference type="EMBL" id="CP117884">
    <property type="protein sequence ID" value="WDF83583.1"/>
    <property type="molecule type" value="Genomic_DNA"/>
</dbReference>
<dbReference type="PANTHER" id="PTHR38454">
    <property type="entry name" value="INTEGRAL MEMBRANE PROTEIN-RELATED"/>
    <property type="match status" value="1"/>
</dbReference>
<proteinExistence type="predicted"/>
<name>A0ABY7WTU4_9LACO</name>
<evidence type="ECO:0000313" key="3">
    <source>
        <dbReference type="Proteomes" id="UP001220377"/>
    </source>
</evidence>
<keyword evidence="1" id="KW-1133">Transmembrane helix</keyword>
<feature type="transmembrane region" description="Helical" evidence="1">
    <location>
        <begin position="382"/>
        <end position="401"/>
    </location>
</feature>
<feature type="transmembrane region" description="Helical" evidence="1">
    <location>
        <begin position="184"/>
        <end position="215"/>
    </location>
</feature>
<feature type="transmembrane region" description="Helical" evidence="1">
    <location>
        <begin position="81"/>
        <end position="99"/>
    </location>
</feature>
<gene>
    <name evidence="2" type="ORF">PQ472_04935</name>
</gene>
<feature type="transmembrane region" description="Helical" evidence="1">
    <location>
        <begin position="106"/>
        <end position="126"/>
    </location>
</feature>
<feature type="transmembrane region" description="Helical" evidence="1">
    <location>
        <begin position="159"/>
        <end position="178"/>
    </location>
</feature>
<feature type="transmembrane region" description="Helical" evidence="1">
    <location>
        <begin position="352"/>
        <end position="370"/>
    </location>
</feature>
<organism evidence="2 3">
    <name type="scientific">Lacticaseibacillus pabuli</name>
    <dbReference type="NCBI Taxonomy" id="3025672"/>
    <lineage>
        <taxon>Bacteria</taxon>
        <taxon>Bacillati</taxon>
        <taxon>Bacillota</taxon>
        <taxon>Bacilli</taxon>
        <taxon>Lactobacillales</taxon>
        <taxon>Lactobacillaceae</taxon>
        <taxon>Lacticaseibacillus</taxon>
    </lineage>
</organism>
<reference evidence="2 3" key="1">
    <citation type="submission" date="2023-02" db="EMBL/GenBank/DDBJ databases">
        <title>Genome sequence of Lacticaseibacillus sp. KACC 23028.</title>
        <authorList>
            <person name="Kim S."/>
            <person name="Heo J."/>
            <person name="Kwon S.-W."/>
        </authorList>
    </citation>
    <scope>NUCLEOTIDE SEQUENCE [LARGE SCALE GENOMIC DNA]</scope>
    <source>
        <strain evidence="2 3">KACC 23028</strain>
    </source>
</reference>
<dbReference type="RefSeq" id="WP_274261832.1">
    <property type="nucleotide sequence ID" value="NZ_CP117884.1"/>
</dbReference>
<accession>A0ABY7WTU4</accession>
<protein>
    <submittedName>
        <fullName evidence="2">YfhO family protein</fullName>
    </submittedName>
</protein>
<dbReference type="Pfam" id="PF09586">
    <property type="entry name" value="YfhO"/>
    <property type="match status" value="1"/>
</dbReference>
<feature type="transmembrane region" description="Helical" evidence="1">
    <location>
        <begin position="132"/>
        <end position="152"/>
    </location>
</feature>
<keyword evidence="3" id="KW-1185">Reference proteome</keyword>
<dbReference type="InterPro" id="IPR018580">
    <property type="entry name" value="Uncharacterised_YfhO"/>
</dbReference>
<dbReference type="Proteomes" id="UP001220377">
    <property type="component" value="Chromosome"/>
</dbReference>
<keyword evidence="1" id="KW-0812">Transmembrane</keyword>
<feature type="transmembrane region" description="Helical" evidence="1">
    <location>
        <begin position="440"/>
        <end position="458"/>
    </location>
</feature>
<feature type="transmembrane region" description="Helical" evidence="1">
    <location>
        <begin position="843"/>
        <end position="862"/>
    </location>
</feature>
<feature type="transmembrane region" description="Helical" evidence="1">
    <location>
        <begin position="407"/>
        <end position="428"/>
    </location>
</feature>
<feature type="transmembrane region" description="Helical" evidence="1">
    <location>
        <begin position="293"/>
        <end position="313"/>
    </location>
</feature>
<evidence type="ECO:0000313" key="2">
    <source>
        <dbReference type="EMBL" id="WDF83583.1"/>
    </source>
</evidence>
<feature type="transmembrane region" description="Helical" evidence="1">
    <location>
        <begin position="322"/>
        <end position="340"/>
    </location>
</feature>
<dbReference type="PANTHER" id="PTHR38454:SF1">
    <property type="entry name" value="INTEGRAL MEMBRANE PROTEIN"/>
    <property type="match status" value="1"/>
</dbReference>
<feature type="transmembrane region" description="Helical" evidence="1">
    <location>
        <begin position="227"/>
        <end position="251"/>
    </location>
</feature>
<sequence>MRIRRTITRNPLFWAFIIPMLMMTIYWFGVRHVYPFGNGSLLTVDMGQQYVDFYAYFRETILGHPGQLFYGWNKALGGDMYGVWAYYLLSPFNFITLLFPKSMLDLAITFMTLAKYGTAGLTMAYFLKQHHIKGALLPAYGTMYALSGWMVANQLNLMWLDGIIILPLVAAGIDQLFRRKPRQYLIWLAVALISNYYIAYMICLFAICYFLFALARERPIKQQLLRVIGRFTCGSLLAGGTAAAIIIPTFYQLTRSKGTYTVTDVHFKMEYNPLQFLSKLFSGAFNFDQMPSGLPNVFIGALAVMGVIIYLLATTIDWRERLAALGVGALLVFSMMFEPLDLLWHGMQFPVWYPYRFSFVFCFFMIYLAARGINAIPHGIGLVRMLLLTGMTLMVTGYVWLNLDSFSFLTKSSVTLSAIYVLLAIMILSAHDASRRLSQFIILGFAIIDMGTSAVLAFNQVSYVTHSDYHTYTETLRRGVDAIQKRDAGNYRIAKTVMRTKNDAMQIGYMGEDQFNSMFEPDVPRFYSAIGQPEGDGFVTYATGTLLTDAFLDTKYWLSQRHVSRKVLGNTLLPALSTRPDLNEYEHIAKTKLLNVSRNQNALGIGFAASPNMLKTKLNALMPLTNQEYILAGLTGNNYTAMYSSLSLGKPQLENIRPLKQFGAVYYSPRDTAKDAVVTYRYKAETSDPVYLTVGSDFTDHAANITLNGKTIAITDSFRSDIVLNVTPEKVNQWQTLRFRFKKKISFDDVALYQLDKSLLTADLTTLRQNTMTDVKRGSNSLRGNVTTTISRPSIFLSVPNDPGWHVKVDGKTVQPHTVFGLLMGIKTKAGRHQLRMYYLPPYLGVGAMVSLLSLLLAWVYLRRKPKHTH</sequence>
<keyword evidence="1" id="KW-0472">Membrane</keyword>
<feature type="transmembrane region" description="Helical" evidence="1">
    <location>
        <begin position="12"/>
        <end position="29"/>
    </location>
</feature>